<dbReference type="STRING" id="589865.DaAHT2_0419"/>
<dbReference type="KEGG" id="dak:DaAHT2_0419"/>
<dbReference type="AlphaFoldDB" id="D6YZW8"/>
<feature type="domain" description="4Fe-4S ferredoxin-type" evidence="5">
    <location>
        <begin position="9"/>
        <end position="39"/>
    </location>
</feature>
<protein>
    <submittedName>
        <fullName evidence="6">4Fe-4S ferredoxin iron-sulfur binding domain protein</fullName>
    </submittedName>
</protein>
<dbReference type="Pfam" id="PF13247">
    <property type="entry name" value="Fer4_11"/>
    <property type="match status" value="1"/>
</dbReference>
<evidence type="ECO:0000256" key="1">
    <source>
        <dbReference type="ARBA" id="ARBA00022485"/>
    </source>
</evidence>
<dbReference type="EMBL" id="CP001940">
    <property type="protein sequence ID" value="ADH85125.1"/>
    <property type="molecule type" value="Genomic_DNA"/>
</dbReference>
<dbReference type="OrthoDB" id="9789030at2"/>
<feature type="domain" description="4Fe-4S ferredoxin-type" evidence="5">
    <location>
        <begin position="91"/>
        <end position="120"/>
    </location>
</feature>
<reference evidence="7" key="1">
    <citation type="submission" date="2010-02" db="EMBL/GenBank/DDBJ databases">
        <title>Complete sequence of Desulfurivibrio alkaliphilus AHT2.</title>
        <authorList>
            <consortium name="US DOE Joint Genome Institute"/>
            <person name="Pitluck S."/>
            <person name="Chertkov O."/>
            <person name="Detter J.C."/>
            <person name="Han C."/>
            <person name="Tapia R."/>
            <person name="Larimer F."/>
            <person name="Land M."/>
            <person name="Hauser L."/>
            <person name="Kyrpides N."/>
            <person name="Mikhailova N."/>
            <person name="Sorokin D.Y."/>
            <person name="Muyzer G."/>
            <person name="Woyke T."/>
        </authorList>
    </citation>
    <scope>NUCLEOTIDE SEQUENCE [LARGE SCALE GENOMIC DNA]</scope>
    <source>
        <strain evidence="7">DSM 19089 / UNIQEM U267 / AHT2</strain>
    </source>
</reference>
<dbReference type="InParanoid" id="D6YZW8"/>
<dbReference type="eggNOG" id="COG0437">
    <property type="taxonomic scope" value="Bacteria"/>
</dbReference>
<evidence type="ECO:0000313" key="6">
    <source>
        <dbReference type="EMBL" id="ADH85125.1"/>
    </source>
</evidence>
<dbReference type="InterPro" id="IPR017896">
    <property type="entry name" value="4Fe4S_Fe-S-bd"/>
</dbReference>
<keyword evidence="7" id="KW-1185">Reference proteome</keyword>
<evidence type="ECO:0000256" key="3">
    <source>
        <dbReference type="ARBA" id="ARBA00023004"/>
    </source>
</evidence>
<dbReference type="GO" id="GO:0051539">
    <property type="term" value="F:4 iron, 4 sulfur cluster binding"/>
    <property type="evidence" value="ECO:0007669"/>
    <property type="project" value="UniProtKB-KW"/>
</dbReference>
<dbReference type="PANTHER" id="PTHR43177:SF3">
    <property type="entry name" value="PROTEIN NRFC HOMOLOG"/>
    <property type="match status" value="1"/>
</dbReference>
<sequence>MSQERKKRWVMVVDPDKCIDCKACDVACKRENGMDAGTDQQVYRNWITSKGVEGTYPYLKERFEPSQCQHCQNPPCVKVCPTSASYQTEDGLVAIDYKRCIVCASCILACPYDARYKSPQTKVIDKCTFCAHRIAEGKLPACVDTCPTKVRVFGDLNDPNSEVARLLATRHYRVLKPEQGTKPSLFYLS</sequence>
<dbReference type="CDD" id="cd10551">
    <property type="entry name" value="PsrB"/>
    <property type="match status" value="1"/>
</dbReference>
<dbReference type="Proteomes" id="UP000001508">
    <property type="component" value="Chromosome"/>
</dbReference>
<evidence type="ECO:0000256" key="4">
    <source>
        <dbReference type="ARBA" id="ARBA00023014"/>
    </source>
</evidence>
<name>D6YZW8_DESAT</name>
<gene>
    <name evidence="6" type="ordered locus">DaAHT2_0419</name>
</gene>
<evidence type="ECO:0000256" key="2">
    <source>
        <dbReference type="ARBA" id="ARBA00022723"/>
    </source>
</evidence>
<keyword evidence="1" id="KW-0004">4Fe-4S</keyword>
<accession>D6YZW8</accession>
<dbReference type="Gene3D" id="3.30.70.20">
    <property type="match status" value="2"/>
</dbReference>
<dbReference type="PROSITE" id="PS00198">
    <property type="entry name" value="4FE4S_FER_1"/>
    <property type="match status" value="1"/>
</dbReference>
<dbReference type="RefSeq" id="WP_013162656.1">
    <property type="nucleotide sequence ID" value="NC_014216.1"/>
</dbReference>
<dbReference type="GO" id="GO:0046872">
    <property type="term" value="F:metal ion binding"/>
    <property type="evidence" value="ECO:0007669"/>
    <property type="project" value="UniProtKB-KW"/>
</dbReference>
<organism evidence="6 7">
    <name type="scientific">Desulfurivibrio alkaliphilus (strain DSM 19089 / UNIQEM U267 / AHT2)</name>
    <dbReference type="NCBI Taxonomy" id="589865"/>
    <lineage>
        <taxon>Bacteria</taxon>
        <taxon>Pseudomonadati</taxon>
        <taxon>Thermodesulfobacteriota</taxon>
        <taxon>Desulfobulbia</taxon>
        <taxon>Desulfobulbales</taxon>
        <taxon>Desulfobulbaceae</taxon>
        <taxon>Desulfurivibrio</taxon>
    </lineage>
</organism>
<keyword evidence="2" id="KW-0479">Metal-binding</keyword>
<feature type="domain" description="4Fe-4S ferredoxin-type" evidence="5">
    <location>
        <begin position="59"/>
        <end position="90"/>
    </location>
</feature>
<dbReference type="SUPFAM" id="SSF54862">
    <property type="entry name" value="4Fe-4S ferredoxins"/>
    <property type="match status" value="1"/>
</dbReference>
<dbReference type="InterPro" id="IPR050954">
    <property type="entry name" value="ET_IronSulfur_Cluster-Binding"/>
</dbReference>
<proteinExistence type="predicted"/>
<evidence type="ECO:0000313" key="7">
    <source>
        <dbReference type="Proteomes" id="UP000001508"/>
    </source>
</evidence>
<evidence type="ECO:0000259" key="5">
    <source>
        <dbReference type="PROSITE" id="PS51379"/>
    </source>
</evidence>
<dbReference type="HOGENOM" id="CLU_043374_1_1_7"/>
<keyword evidence="3" id="KW-0408">Iron</keyword>
<dbReference type="PROSITE" id="PS51379">
    <property type="entry name" value="4FE4S_FER_2"/>
    <property type="match status" value="3"/>
</dbReference>
<dbReference type="FunCoup" id="D6YZW8">
    <property type="interactions" value="45"/>
</dbReference>
<dbReference type="InterPro" id="IPR017900">
    <property type="entry name" value="4Fe4S_Fe_S_CS"/>
</dbReference>
<keyword evidence="4" id="KW-0411">Iron-sulfur</keyword>
<dbReference type="PANTHER" id="PTHR43177">
    <property type="entry name" value="PROTEIN NRFC"/>
    <property type="match status" value="1"/>
</dbReference>